<dbReference type="AlphaFoldDB" id="A0A1G2P2Q8"/>
<proteinExistence type="predicted"/>
<reference evidence="2 3" key="1">
    <citation type="journal article" date="2016" name="Nat. Commun.">
        <title>Thousands of microbial genomes shed light on interconnected biogeochemical processes in an aquifer system.</title>
        <authorList>
            <person name="Anantharaman K."/>
            <person name="Brown C.T."/>
            <person name="Hug L.A."/>
            <person name="Sharon I."/>
            <person name="Castelle C.J."/>
            <person name="Probst A.J."/>
            <person name="Thomas B.C."/>
            <person name="Singh A."/>
            <person name="Wilkins M.J."/>
            <person name="Karaoz U."/>
            <person name="Brodie E.L."/>
            <person name="Williams K.H."/>
            <person name="Hubbard S.S."/>
            <person name="Banfield J.F."/>
        </authorList>
    </citation>
    <scope>NUCLEOTIDE SEQUENCE [LARGE SCALE GENOMIC DNA]</scope>
</reference>
<keyword evidence="1" id="KW-0812">Transmembrane</keyword>
<evidence type="ECO:0000313" key="2">
    <source>
        <dbReference type="EMBL" id="OHA42624.1"/>
    </source>
</evidence>
<keyword evidence="1" id="KW-0472">Membrane</keyword>
<accession>A0A1G2P2Q8</accession>
<gene>
    <name evidence="2" type="ORF">A3H68_02270</name>
</gene>
<comment type="caution">
    <text evidence="2">The sequence shown here is derived from an EMBL/GenBank/DDBJ whole genome shotgun (WGS) entry which is preliminary data.</text>
</comment>
<name>A0A1G2P2Q8_9BACT</name>
<keyword evidence="1" id="KW-1133">Transmembrane helix</keyword>
<dbReference type="EMBL" id="MHSH01000002">
    <property type="protein sequence ID" value="OHA42624.1"/>
    <property type="molecule type" value="Genomic_DNA"/>
</dbReference>
<protein>
    <submittedName>
        <fullName evidence="2">Uncharacterized protein</fullName>
    </submittedName>
</protein>
<feature type="transmembrane region" description="Helical" evidence="1">
    <location>
        <begin position="99"/>
        <end position="120"/>
    </location>
</feature>
<feature type="transmembrane region" description="Helical" evidence="1">
    <location>
        <begin position="67"/>
        <end position="87"/>
    </location>
</feature>
<feature type="transmembrane region" description="Helical" evidence="1">
    <location>
        <begin position="39"/>
        <end position="60"/>
    </location>
</feature>
<evidence type="ECO:0000313" key="3">
    <source>
        <dbReference type="Proteomes" id="UP000176429"/>
    </source>
</evidence>
<evidence type="ECO:0000256" key="1">
    <source>
        <dbReference type="SAM" id="Phobius"/>
    </source>
</evidence>
<organism evidence="2 3">
    <name type="scientific">Candidatus Taylorbacteria bacterium RIFCSPLOWO2_02_FULL_46_40</name>
    <dbReference type="NCBI Taxonomy" id="1802329"/>
    <lineage>
        <taxon>Bacteria</taxon>
        <taxon>Candidatus Tayloriibacteriota</taxon>
    </lineage>
</organism>
<sequence length="130" mass="14572">MKKLLIIFVLVFILNFIWEHLHSALYVHYKGAEITDLILFRAAIFDAGFIMLISTPFVFVKSLSKHFWIAAFAAFIFAVGLELYALQTSRWAYNSAMPIIPLLGVGLSPAVQLGVTSFIAKFVTDKISSQ</sequence>
<dbReference type="Proteomes" id="UP000176429">
    <property type="component" value="Unassembled WGS sequence"/>
</dbReference>